<accession>A0A518BU70</accession>
<dbReference type="SUPFAM" id="SSF159941">
    <property type="entry name" value="MM3350-like"/>
    <property type="match status" value="1"/>
</dbReference>
<dbReference type="KEGG" id="mcad:Pan265_03050"/>
<evidence type="ECO:0000259" key="1">
    <source>
        <dbReference type="Pfam" id="PF07929"/>
    </source>
</evidence>
<dbReference type="Gene3D" id="3.10.290.30">
    <property type="entry name" value="MM3350-like"/>
    <property type="match status" value="1"/>
</dbReference>
<protein>
    <submittedName>
        <fullName evidence="2">Plasmid pRiA4b ORF-3-like protein</fullName>
    </submittedName>
</protein>
<feature type="domain" description="Plasmid pRiA4b Orf3-like" evidence="1">
    <location>
        <begin position="1"/>
        <end position="33"/>
    </location>
</feature>
<gene>
    <name evidence="2" type="ORF">Pan265_03050</name>
</gene>
<proteinExistence type="predicted"/>
<evidence type="ECO:0000313" key="3">
    <source>
        <dbReference type="Proteomes" id="UP000320386"/>
    </source>
</evidence>
<dbReference type="EMBL" id="CP036280">
    <property type="protein sequence ID" value="QDU70477.1"/>
    <property type="molecule type" value="Genomic_DNA"/>
</dbReference>
<organism evidence="2 3">
    <name type="scientific">Mucisphaera calidilacus</name>
    <dbReference type="NCBI Taxonomy" id="2527982"/>
    <lineage>
        <taxon>Bacteria</taxon>
        <taxon>Pseudomonadati</taxon>
        <taxon>Planctomycetota</taxon>
        <taxon>Phycisphaerae</taxon>
        <taxon>Phycisphaerales</taxon>
        <taxon>Phycisphaeraceae</taxon>
        <taxon>Mucisphaera</taxon>
    </lineage>
</organism>
<name>A0A518BU70_9BACT</name>
<dbReference type="Proteomes" id="UP000320386">
    <property type="component" value="Chromosome"/>
</dbReference>
<dbReference type="InterPro" id="IPR012912">
    <property type="entry name" value="Plasmid_pRiA4b_Orf3-like"/>
</dbReference>
<dbReference type="Pfam" id="PF07929">
    <property type="entry name" value="PRiA4_ORF3"/>
    <property type="match status" value="1"/>
</dbReference>
<dbReference type="AlphaFoldDB" id="A0A518BU70"/>
<keyword evidence="3" id="KW-1185">Reference proteome</keyword>
<evidence type="ECO:0000313" key="2">
    <source>
        <dbReference type="EMBL" id="QDU70477.1"/>
    </source>
</evidence>
<sequence>MLTVVADADHEEHDDLVEWLGDDFDPEAFDIDEVNDMLAEWREG</sequence>
<dbReference type="InterPro" id="IPR024047">
    <property type="entry name" value="MM3350-like_sf"/>
</dbReference>
<reference evidence="2 3" key="1">
    <citation type="submission" date="2019-02" db="EMBL/GenBank/DDBJ databases">
        <title>Deep-cultivation of Planctomycetes and their phenomic and genomic characterization uncovers novel biology.</title>
        <authorList>
            <person name="Wiegand S."/>
            <person name="Jogler M."/>
            <person name="Boedeker C."/>
            <person name="Pinto D."/>
            <person name="Vollmers J."/>
            <person name="Rivas-Marin E."/>
            <person name="Kohn T."/>
            <person name="Peeters S.H."/>
            <person name="Heuer A."/>
            <person name="Rast P."/>
            <person name="Oberbeckmann S."/>
            <person name="Bunk B."/>
            <person name="Jeske O."/>
            <person name="Meyerdierks A."/>
            <person name="Storesund J.E."/>
            <person name="Kallscheuer N."/>
            <person name="Luecker S."/>
            <person name="Lage O.M."/>
            <person name="Pohl T."/>
            <person name="Merkel B.J."/>
            <person name="Hornburger P."/>
            <person name="Mueller R.-W."/>
            <person name="Bruemmer F."/>
            <person name="Labrenz M."/>
            <person name="Spormann A.M."/>
            <person name="Op den Camp H."/>
            <person name="Overmann J."/>
            <person name="Amann R."/>
            <person name="Jetten M.S.M."/>
            <person name="Mascher T."/>
            <person name="Medema M.H."/>
            <person name="Devos D.P."/>
            <person name="Kaster A.-K."/>
            <person name="Ovreas L."/>
            <person name="Rohde M."/>
            <person name="Galperin M.Y."/>
            <person name="Jogler C."/>
        </authorList>
    </citation>
    <scope>NUCLEOTIDE SEQUENCE [LARGE SCALE GENOMIC DNA]</scope>
    <source>
        <strain evidence="2 3">Pan265</strain>
    </source>
</reference>